<dbReference type="GO" id="GO:0005524">
    <property type="term" value="F:ATP binding"/>
    <property type="evidence" value="ECO:0007669"/>
    <property type="project" value="UniProtKB-KW"/>
</dbReference>
<organism evidence="5 6">
    <name type="scientific">Candidatus Roizmanbacteria bacterium CG_4_10_14_3_um_filter_39_13</name>
    <dbReference type="NCBI Taxonomy" id="1974831"/>
    <lineage>
        <taxon>Bacteria</taxon>
        <taxon>Candidatus Roizmaniibacteriota</taxon>
    </lineage>
</organism>
<feature type="binding site" evidence="2">
    <location>
        <begin position="184"/>
        <end position="191"/>
    </location>
    <ligand>
        <name>ATP</name>
        <dbReference type="ChEBI" id="CHEBI:30616"/>
    </ligand>
</feature>
<evidence type="ECO:0000313" key="5">
    <source>
        <dbReference type="EMBL" id="PIX68384.1"/>
    </source>
</evidence>
<feature type="binding site" evidence="2">
    <location>
        <begin position="216"/>
        <end position="217"/>
    </location>
    <ligand>
        <name>ATP</name>
        <dbReference type="ChEBI" id="CHEBI:30616"/>
    </ligand>
</feature>
<evidence type="ECO:0000259" key="4">
    <source>
        <dbReference type="PROSITE" id="PS51459"/>
    </source>
</evidence>
<feature type="domain" description="Fido" evidence="4">
    <location>
        <begin position="101"/>
        <end position="237"/>
    </location>
</feature>
<gene>
    <name evidence="5" type="ORF">COZ40_03540</name>
</gene>
<keyword evidence="2" id="KW-0067">ATP-binding</keyword>
<dbReference type="InterPro" id="IPR003812">
    <property type="entry name" value="Fido"/>
</dbReference>
<dbReference type="PANTHER" id="PTHR13504:SF38">
    <property type="entry name" value="FIDO DOMAIN-CONTAINING PROTEIN"/>
    <property type="match status" value="1"/>
</dbReference>
<dbReference type="PROSITE" id="PS51459">
    <property type="entry name" value="FIDO"/>
    <property type="match status" value="1"/>
</dbReference>
<keyword evidence="2" id="KW-0547">Nucleotide-binding</keyword>
<feature type="site" description="Important for autoinhibition of adenylyltransferase activity" evidence="3">
    <location>
        <position position="49"/>
    </location>
</feature>
<dbReference type="Pfam" id="PF02661">
    <property type="entry name" value="Fic"/>
    <property type="match status" value="1"/>
</dbReference>
<dbReference type="InterPro" id="IPR036597">
    <property type="entry name" value="Fido-like_dom_sf"/>
</dbReference>
<feature type="active site" evidence="1">
    <location>
        <position position="180"/>
    </location>
</feature>
<dbReference type="SUPFAM" id="SSF140931">
    <property type="entry name" value="Fic-like"/>
    <property type="match status" value="1"/>
</dbReference>
<evidence type="ECO:0000256" key="2">
    <source>
        <dbReference type="PIRSR" id="PIRSR640198-2"/>
    </source>
</evidence>
<dbReference type="PANTHER" id="PTHR13504">
    <property type="entry name" value="FIDO DOMAIN-CONTAINING PROTEIN DDB_G0283145"/>
    <property type="match status" value="1"/>
</dbReference>
<evidence type="ECO:0000256" key="3">
    <source>
        <dbReference type="PIRSR" id="PIRSR640198-3"/>
    </source>
</evidence>
<dbReference type="Gene3D" id="1.10.3290.10">
    <property type="entry name" value="Fido-like domain"/>
    <property type="match status" value="1"/>
</dbReference>
<protein>
    <submittedName>
        <fullName evidence="5">Cell filamentation protein Fic</fullName>
    </submittedName>
</protein>
<evidence type="ECO:0000256" key="1">
    <source>
        <dbReference type="PIRSR" id="PIRSR640198-1"/>
    </source>
</evidence>
<evidence type="ECO:0000313" key="6">
    <source>
        <dbReference type="Proteomes" id="UP000228500"/>
    </source>
</evidence>
<reference evidence="6" key="1">
    <citation type="submission" date="2017-09" db="EMBL/GenBank/DDBJ databases">
        <title>Depth-based differentiation of microbial function through sediment-hosted aquifers and enrichment of novel symbionts in the deep terrestrial subsurface.</title>
        <authorList>
            <person name="Probst A.J."/>
            <person name="Ladd B."/>
            <person name="Jarett J.K."/>
            <person name="Geller-Mcgrath D.E."/>
            <person name="Sieber C.M.K."/>
            <person name="Emerson J.B."/>
            <person name="Anantharaman K."/>
            <person name="Thomas B.C."/>
            <person name="Malmstrom R."/>
            <person name="Stieglmeier M."/>
            <person name="Klingl A."/>
            <person name="Woyke T."/>
            <person name="Ryan C.M."/>
            <person name="Banfield J.F."/>
        </authorList>
    </citation>
    <scope>NUCLEOTIDE SEQUENCE [LARGE SCALE GENOMIC DNA]</scope>
</reference>
<accession>A0A2M7LJY3</accession>
<name>A0A2M7LJY3_9BACT</name>
<dbReference type="EMBL" id="PFJH01000147">
    <property type="protein sequence ID" value="PIX68384.1"/>
    <property type="molecule type" value="Genomic_DNA"/>
</dbReference>
<comment type="caution">
    <text evidence="5">The sequence shown here is derived from an EMBL/GenBank/DDBJ whole genome shotgun (WGS) entry which is preliminary data.</text>
</comment>
<dbReference type="AlphaFoldDB" id="A0A2M7LJY3"/>
<dbReference type="InterPro" id="IPR040198">
    <property type="entry name" value="Fido_containing"/>
</dbReference>
<sequence>MSCLEKGLKIRLDGKLKHLQAIRPLSSSAVLKLKEQFGIEMTYNSNAIEGNRLTLKETYLVLNEGITIKGKSLKEHLEAKDHYEALNYLCDFIEKDSRHTISEVFIRNIQQLIVKDTDPEFAGSYRTGAVMITGSNRVPPEAGLISTEMNKLIRWVQKERKGLHPIELAAILHHKLVFIHPFFDGNGRTARLIMNLFLMQSGYPLVIVLKNDRKRYYDSLTKADAGNYFAFVRFIALAVERSLNIYLKALLPSSQNTETFVPLSVISKKVSYSEKYLNFLAVTGKIEAHKEKRNWITSPEAVERYIQNRMRKRKLK</sequence>
<dbReference type="Proteomes" id="UP000228500">
    <property type="component" value="Unassembled WGS sequence"/>
</dbReference>
<proteinExistence type="predicted"/>